<feature type="transmembrane region" description="Helical" evidence="2">
    <location>
        <begin position="150"/>
        <end position="170"/>
    </location>
</feature>
<evidence type="ECO:0000313" key="3">
    <source>
        <dbReference type="EMBL" id="KAE8269176.1"/>
    </source>
</evidence>
<feature type="compositionally biased region" description="Basic and acidic residues" evidence="1">
    <location>
        <begin position="345"/>
        <end position="356"/>
    </location>
</feature>
<comment type="caution">
    <text evidence="3">The sequence shown here is derived from an EMBL/GenBank/DDBJ whole genome shotgun (WGS) entry which is preliminary data.</text>
</comment>
<feature type="transmembrane region" description="Helical" evidence="2">
    <location>
        <begin position="176"/>
        <end position="201"/>
    </location>
</feature>
<evidence type="ECO:0000256" key="2">
    <source>
        <dbReference type="SAM" id="Phobius"/>
    </source>
</evidence>
<feature type="transmembrane region" description="Helical" evidence="2">
    <location>
        <begin position="255"/>
        <end position="274"/>
    </location>
</feature>
<feature type="transmembrane region" description="Helical" evidence="2">
    <location>
        <begin position="127"/>
        <end position="143"/>
    </location>
</feature>
<feature type="compositionally biased region" description="Basic and acidic residues" evidence="1">
    <location>
        <begin position="311"/>
        <end position="331"/>
    </location>
</feature>
<gene>
    <name evidence="3" type="ORF">A4X09_0g3156</name>
</gene>
<accession>A0A8X7N8I9</accession>
<feature type="compositionally biased region" description="Low complexity" evidence="1">
    <location>
        <begin position="689"/>
        <end position="710"/>
    </location>
</feature>
<keyword evidence="2" id="KW-1133">Transmembrane helix</keyword>
<feature type="transmembrane region" description="Helical" evidence="2">
    <location>
        <begin position="50"/>
        <end position="72"/>
    </location>
</feature>
<dbReference type="AlphaFoldDB" id="A0A8X7N8I9"/>
<dbReference type="EMBL" id="LWDG02000106">
    <property type="protein sequence ID" value="KAE8269176.1"/>
    <property type="molecule type" value="Genomic_DNA"/>
</dbReference>
<feature type="compositionally biased region" description="Polar residues" evidence="1">
    <location>
        <begin position="526"/>
        <end position="554"/>
    </location>
</feature>
<proteinExistence type="predicted"/>
<keyword evidence="2" id="KW-0812">Transmembrane</keyword>
<reference evidence="3" key="2">
    <citation type="journal article" date="2019" name="IMA Fungus">
        <title>Genome sequencing and comparison of five Tilletia species to identify candidate genes for the detection of regulated species infecting wheat.</title>
        <authorList>
            <person name="Nguyen H.D.T."/>
            <person name="Sultana T."/>
            <person name="Kesanakurti P."/>
            <person name="Hambleton S."/>
        </authorList>
    </citation>
    <scope>NUCLEOTIDE SEQUENCE</scope>
    <source>
        <strain evidence="3">DAOMC 236422</strain>
    </source>
</reference>
<dbReference type="Proteomes" id="UP000078113">
    <property type="component" value="Unassembled WGS sequence"/>
</dbReference>
<keyword evidence="2" id="KW-0472">Membrane</keyword>
<keyword evidence="4" id="KW-1185">Reference proteome</keyword>
<reference evidence="3" key="1">
    <citation type="submission" date="2016-04" db="EMBL/GenBank/DDBJ databases">
        <authorList>
            <person name="Nguyen H.D."/>
            <person name="Samba Siva P."/>
            <person name="Cullis J."/>
            <person name="Levesque C.A."/>
            <person name="Hambleton S."/>
        </authorList>
    </citation>
    <scope>NUCLEOTIDE SEQUENCE</scope>
    <source>
        <strain evidence="3">DAOMC 236422</strain>
    </source>
</reference>
<feature type="transmembrane region" description="Helical" evidence="2">
    <location>
        <begin position="93"/>
        <end position="115"/>
    </location>
</feature>
<feature type="compositionally biased region" description="Basic and acidic residues" evidence="1">
    <location>
        <begin position="465"/>
        <end position="479"/>
    </location>
</feature>
<feature type="region of interest" description="Disordered" evidence="1">
    <location>
        <begin position="519"/>
        <end position="573"/>
    </location>
</feature>
<feature type="compositionally biased region" description="Low complexity" evidence="1">
    <location>
        <begin position="670"/>
        <end position="682"/>
    </location>
</feature>
<feature type="compositionally biased region" description="Low complexity" evidence="1">
    <location>
        <begin position="556"/>
        <end position="569"/>
    </location>
</feature>
<feature type="compositionally biased region" description="Polar residues" evidence="1">
    <location>
        <begin position="412"/>
        <end position="444"/>
    </location>
</feature>
<feature type="compositionally biased region" description="Polar residues" evidence="1">
    <location>
        <begin position="626"/>
        <end position="638"/>
    </location>
</feature>
<organism evidence="3 4">
    <name type="scientific">Tilletia walkeri</name>
    <dbReference type="NCBI Taxonomy" id="117179"/>
    <lineage>
        <taxon>Eukaryota</taxon>
        <taxon>Fungi</taxon>
        <taxon>Dikarya</taxon>
        <taxon>Basidiomycota</taxon>
        <taxon>Ustilaginomycotina</taxon>
        <taxon>Exobasidiomycetes</taxon>
        <taxon>Tilletiales</taxon>
        <taxon>Tilletiaceae</taxon>
        <taxon>Tilletia</taxon>
    </lineage>
</organism>
<feature type="region of interest" description="Disordered" evidence="1">
    <location>
        <begin position="607"/>
        <end position="720"/>
    </location>
</feature>
<sequence>MATLNLARRAQVDFDATDLHPAYSHLNESSIAVLQNDANRIFSPVQVDGFSVSILVALFGMYLLTLTSIVIMRVFMRNRYLALPPLTRRQCSGFLASAMTMSVPAPLLGYALSAAKWDINMQQIRCLRLAAIIVCSFSLFDLIHRERFSMLILLQRTISLAVVSFQIYMFNQTQDPSFIVTLAALLFVSMTESPAFFGLFLYKLRFSAKWTKFVLRSAVGQTLFVKSAGVAVGAYTWTKFQRQNSTVLGKASSVVYLAALVGLLTCQVLTVIPLHKLAKEVDERYAMKGPLERSPSKSNGGGRSKGRRGRKGENDKGHLQGEDGKMRRFQNDRLSTFDMANLGRDSLEMDEKRQSEDIEIGSSYKSMSPAGYGPDQEWAPPTIRERLRALSPIGRKSPNFSRPLSEKKQKKSSVQGRSTADSHAGSSVAGTSKQGAQSPSTFGSKYSPEVRNVPILHFDGPNGRPHSEATDFGSDRHSAEGPYNSPQVQRRILDEGNVNGYLRGEAQPQIIVSAASSTVDHRGSDYGSTLNDHSYPSGQGHTTIYQDDNWNRSHQSQHASSSNTPSSSQVTVNRITGFPPHQVATGTNSTEDTSRYALGIVQEYLEPSESAASSTWGRDADGAETSGRQSAVTDSAYTSEVDDRQQPQHTYTVPRSGQRPRQAPSGAGNQDQNQYYAQQQSQYDEESYQQESYSQQQQQQYHQQQQQQQRYKADQYDDESNLQYSHAFNRAPATRGTQAPQFLADLG</sequence>
<feature type="region of interest" description="Disordered" evidence="1">
    <location>
        <begin position="288"/>
        <end position="488"/>
    </location>
</feature>
<evidence type="ECO:0000313" key="4">
    <source>
        <dbReference type="Proteomes" id="UP000078113"/>
    </source>
</evidence>
<name>A0A8X7N8I9_9BASI</name>
<protein>
    <submittedName>
        <fullName evidence="3">Uncharacterized protein</fullName>
    </submittedName>
</protein>
<evidence type="ECO:0000256" key="1">
    <source>
        <dbReference type="SAM" id="MobiDB-lite"/>
    </source>
</evidence>